<sequence length="683" mass="77636">KMAAPMTGFHQIRKDLTKDIAACLETGSIDGLVAVFPKIDASEPEKKNVVDQCFKDALKQQIHDKAEADVYINTVQLGLNAAKNDMSLTSTPFVMLMDAFDTLTLDVCQQVFVFVEENVTTWKSTQLYNAGKNYLLRMCNDLLRRLSKSQNTVFCGRIQLFLAQLFPLDEKSGLNLTSQFNLENVTMYSHSAEDSILSKDDKKLKDGEEPMEEGEMSDLERSIPIDYNLYKKFWSLQDYFRKPTQCYEKVAWLTFTKNAKECLQTFQSSKLDDLKLSKKKQSKQLQEKQNKSTKHQAYFAKYLTSEKLLDLQLSDSNFRRYVLVQFLILFQYLNAQVKFKSAALTLSDDQQTWIKENTEKIYQLLKETPPDGDKFAANIQHVFKREENWNTWKNEGCPSFVKNPPSEADVKKLQRPKKRSIGDDLKASGGKIIKMGSAELTRLWNLQPDNMEACKSEKRLFLPSLETFFADAIEQCDPEAMVEDEYKLVRKQNYAWKSIRLLARKSPHFFSSASAMLKALPTYLEGILAKMAKEMPGFQEAASNGAPGVKAEDESNIEDIAPEDNDIQQEETAVKEEASEKVTEELAQKIAERLGTDWKPLATELNIAEENLDSLSKDSPDVKNRCIDCISLWIELEGERATRSALFSALKEIGQCDSPSSYRCHINISVTALPVTSVTLTLV</sequence>
<dbReference type="CDD" id="cd01670">
    <property type="entry name" value="Death"/>
    <property type="match status" value="1"/>
</dbReference>
<dbReference type="EMBL" id="CAIIXF020000001">
    <property type="protein sequence ID" value="CAH1772242.1"/>
    <property type="molecule type" value="Genomic_DNA"/>
</dbReference>
<feature type="domain" description="Death" evidence="1">
    <location>
        <begin position="583"/>
        <end position="657"/>
    </location>
</feature>
<dbReference type="PANTHER" id="PTHR13265:SF0">
    <property type="entry name" value="HPR1"/>
    <property type="match status" value="1"/>
</dbReference>
<dbReference type="AlphaFoldDB" id="A0A8S4MU93"/>
<gene>
    <name evidence="2" type="ORF">OFUS_LOCUS29</name>
</gene>
<dbReference type="Proteomes" id="UP000749559">
    <property type="component" value="Unassembled WGS sequence"/>
</dbReference>
<dbReference type="PANTHER" id="PTHR13265">
    <property type="entry name" value="THO COMPLEX SUBUNIT 1"/>
    <property type="match status" value="1"/>
</dbReference>
<evidence type="ECO:0000259" key="1">
    <source>
        <dbReference type="PROSITE" id="PS50017"/>
    </source>
</evidence>
<evidence type="ECO:0000313" key="2">
    <source>
        <dbReference type="EMBL" id="CAH1772242.1"/>
    </source>
</evidence>
<dbReference type="SMART" id="SM00005">
    <property type="entry name" value="DEATH"/>
    <property type="match status" value="1"/>
</dbReference>
<dbReference type="GO" id="GO:0006406">
    <property type="term" value="P:mRNA export from nucleus"/>
    <property type="evidence" value="ECO:0007669"/>
    <property type="project" value="TreeGrafter"/>
</dbReference>
<dbReference type="InterPro" id="IPR011029">
    <property type="entry name" value="DEATH-like_dom_sf"/>
</dbReference>
<dbReference type="GO" id="GO:0000445">
    <property type="term" value="C:THO complex part of transcription export complex"/>
    <property type="evidence" value="ECO:0007669"/>
    <property type="project" value="TreeGrafter"/>
</dbReference>
<dbReference type="SUPFAM" id="SSF47986">
    <property type="entry name" value="DEATH domain"/>
    <property type="match status" value="1"/>
</dbReference>
<feature type="non-terminal residue" evidence="2">
    <location>
        <position position="1"/>
    </location>
</feature>
<dbReference type="GO" id="GO:0007165">
    <property type="term" value="P:signal transduction"/>
    <property type="evidence" value="ECO:0007669"/>
    <property type="project" value="InterPro"/>
</dbReference>
<organism evidence="2 3">
    <name type="scientific">Owenia fusiformis</name>
    <name type="common">Polychaete worm</name>
    <dbReference type="NCBI Taxonomy" id="6347"/>
    <lineage>
        <taxon>Eukaryota</taxon>
        <taxon>Metazoa</taxon>
        <taxon>Spiralia</taxon>
        <taxon>Lophotrochozoa</taxon>
        <taxon>Annelida</taxon>
        <taxon>Polychaeta</taxon>
        <taxon>Sedentaria</taxon>
        <taxon>Canalipalpata</taxon>
        <taxon>Sabellida</taxon>
        <taxon>Oweniida</taxon>
        <taxon>Oweniidae</taxon>
        <taxon>Owenia</taxon>
    </lineage>
</organism>
<accession>A0A8S4MU93</accession>
<dbReference type="InterPro" id="IPR021861">
    <property type="entry name" value="THO_THOC1"/>
</dbReference>
<proteinExistence type="predicted"/>
<dbReference type="Pfam" id="PF11957">
    <property type="entry name" value="efThoc1"/>
    <property type="match status" value="1"/>
</dbReference>
<dbReference type="InterPro" id="IPR000488">
    <property type="entry name" value="Death_dom"/>
</dbReference>
<dbReference type="PROSITE" id="PS50017">
    <property type="entry name" value="DEATH_DOMAIN"/>
    <property type="match status" value="1"/>
</dbReference>
<evidence type="ECO:0000313" key="3">
    <source>
        <dbReference type="Proteomes" id="UP000749559"/>
    </source>
</evidence>
<dbReference type="Gene3D" id="1.10.533.10">
    <property type="entry name" value="Death Domain, Fas"/>
    <property type="match status" value="1"/>
</dbReference>
<dbReference type="OrthoDB" id="10257415at2759"/>
<name>A0A8S4MU93_OWEFU</name>
<protein>
    <recommendedName>
        <fullName evidence="1">Death domain-containing protein</fullName>
    </recommendedName>
</protein>
<reference evidence="2" key="1">
    <citation type="submission" date="2022-03" db="EMBL/GenBank/DDBJ databases">
        <authorList>
            <person name="Martin C."/>
        </authorList>
    </citation>
    <scope>NUCLEOTIDE SEQUENCE</scope>
</reference>
<comment type="caution">
    <text evidence="2">The sequence shown here is derived from an EMBL/GenBank/DDBJ whole genome shotgun (WGS) entry which is preliminary data.</text>
</comment>
<keyword evidence="3" id="KW-1185">Reference proteome</keyword>
<dbReference type="Pfam" id="PF00531">
    <property type="entry name" value="Death"/>
    <property type="match status" value="1"/>
</dbReference>